<dbReference type="GO" id="GO:0050660">
    <property type="term" value="F:flavin adenine dinucleotide binding"/>
    <property type="evidence" value="ECO:0007669"/>
    <property type="project" value="InterPro"/>
</dbReference>
<dbReference type="PRINTS" id="PR00469">
    <property type="entry name" value="PNDRDTASEII"/>
</dbReference>
<keyword evidence="5" id="KW-0560">Oxidoreductase</keyword>
<dbReference type="InterPro" id="IPR050097">
    <property type="entry name" value="Ferredoxin-NADP_redctase_2"/>
</dbReference>
<evidence type="ECO:0000256" key="2">
    <source>
        <dbReference type="ARBA" id="ARBA00011738"/>
    </source>
</evidence>
<dbReference type="GO" id="GO:0000302">
    <property type="term" value="P:response to reactive oxygen species"/>
    <property type="evidence" value="ECO:0007669"/>
    <property type="project" value="InterPro"/>
</dbReference>
<dbReference type="InterPro" id="IPR036188">
    <property type="entry name" value="FAD/NAD-bd_sf"/>
</dbReference>
<evidence type="ECO:0000259" key="12">
    <source>
        <dbReference type="Pfam" id="PF13192"/>
    </source>
</evidence>
<evidence type="ECO:0000256" key="9">
    <source>
        <dbReference type="PIRSR" id="PIRSR000238-1"/>
    </source>
</evidence>
<dbReference type="Proteomes" id="UP000184436">
    <property type="component" value="Unassembled WGS sequence"/>
</dbReference>
<evidence type="ECO:0000256" key="6">
    <source>
        <dbReference type="ARBA" id="ARBA00023027"/>
    </source>
</evidence>
<dbReference type="PRINTS" id="PR00368">
    <property type="entry name" value="FADPNR"/>
</dbReference>
<accession>A0A1M4TIW0</accession>
<feature type="binding site" evidence="9">
    <location>
        <begin position="213"/>
        <end position="228"/>
    </location>
    <ligand>
        <name>FAD</name>
        <dbReference type="ChEBI" id="CHEBI:57692"/>
    </ligand>
</feature>
<dbReference type="GO" id="GO:0016668">
    <property type="term" value="F:oxidoreductase activity, acting on a sulfur group of donors, NAD(P) as acceptor"/>
    <property type="evidence" value="ECO:0007669"/>
    <property type="project" value="UniProtKB-ARBA"/>
</dbReference>
<keyword evidence="9" id="KW-0521">NADP</keyword>
<dbReference type="InterPro" id="IPR012081">
    <property type="entry name" value="Alkyl_hydroperoxide_Rdtase_suF"/>
</dbReference>
<dbReference type="InterPro" id="IPR036249">
    <property type="entry name" value="Thioredoxin-like_sf"/>
</dbReference>
<evidence type="ECO:0000313" key="14">
    <source>
        <dbReference type="Proteomes" id="UP000184436"/>
    </source>
</evidence>
<dbReference type="GO" id="GO:0051287">
    <property type="term" value="F:NAD binding"/>
    <property type="evidence" value="ECO:0007669"/>
    <property type="project" value="InterPro"/>
</dbReference>
<comment type="subunit">
    <text evidence="2">Homodimer.</text>
</comment>
<comment type="cofactor">
    <cofactor evidence="9">
        <name>FAD</name>
        <dbReference type="ChEBI" id="CHEBI:57692"/>
    </cofactor>
    <text evidence="9">Binds 1 FAD per subunit.</text>
</comment>
<dbReference type="CDD" id="cd02974">
    <property type="entry name" value="AhpF_NTD_N"/>
    <property type="match status" value="1"/>
</dbReference>
<dbReference type="PANTHER" id="PTHR48105">
    <property type="entry name" value="THIOREDOXIN REDUCTASE 1-RELATED-RELATED"/>
    <property type="match status" value="1"/>
</dbReference>
<dbReference type="InterPro" id="IPR008255">
    <property type="entry name" value="Pyr_nucl-diS_OxRdtase_2_AS"/>
</dbReference>
<evidence type="ECO:0000256" key="8">
    <source>
        <dbReference type="ARBA" id="ARBA00023284"/>
    </source>
</evidence>
<protein>
    <submittedName>
        <fullName evidence="13">Alkyl hydroperoxide reductase subunit F</fullName>
    </submittedName>
</protein>
<keyword evidence="8 10" id="KW-0676">Redox-active center</keyword>
<evidence type="ECO:0000256" key="1">
    <source>
        <dbReference type="ARBA" id="ARBA00009333"/>
    </source>
</evidence>
<dbReference type="SUPFAM" id="SSF51905">
    <property type="entry name" value="FAD/NAD(P)-binding domain"/>
    <property type="match status" value="1"/>
</dbReference>
<evidence type="ECO:0000256" key="7">
    <source>
        <dbReference type="ARBA" id="ARBA00023157"/>
    </source>
</evidence>
<dbReference type="Pfam" id="PF07992">
    <property type="entry name" value="Pyr_redox_2"/>
    <property type="match status" value="1"/>
</dbReference>
<feature type="disulfide bond" description="Redox-active" evidence="10">
    <location>
        <begin position="341"/>
        <end position="344"/>
    </location>
</feature>
<dbReference type="NCBIfam" id="TIGR03140">
    <property type="entry name" value="AhpF"/>
    <property type="match status" value="1"/>
</dbReference>
<feature type="domain" description="Thioredoxin-like fold" evidence="12">
    <location>
        <begin position="124"/>
        <end position="184"/>
    </location>
</feature>
<dbReference type="GO" id="GO:0005829">
    <property type="term" value="C:cytosol"/>
    <property type="evidence" value="ECO:0007669"/>
    <property type="project" value="UniProtKB-ARBA"/>
</dbReference>
<sequence length="516" mass="55416">MLDSALKEQLKDIFAGLGANFTFDINVSSQHEDRNELLELLEDVAACSDHLTCSVNEGDGLEFTILKNGARTGITFRGIPNGHEFTSLLLAILNLDGKGKNFPDEGVCNRVKALKGPIHLTTYVSLTCTNCPDVVQALNAMTTLNPSISHEMVDGALNQEEVETLKIQGVPSVFADGKLIHVGRGEFGELLAKLEEQYGVDEASLSTEEKLYDVIVAGGGPAGVSAAIYSARKGLKVAIVAERVGGQVKETVGIENLISVPETTGSELADNLKTHLLRYPVDLLEHRKIEKVELVGKEKQVTTSVGEKLTTPALIIATGASWRKLNVPGETEYIGRGVAFCSHCDGPFYVGKHVAVVGGGNSGIEAAIDLASICSRVTVFEFMDELKADQVLQEKLRSLSNVEVFVSSQTTEVIGNGDKLTALRVKDRKTEEERVIELDGVFVQIGLTANSGVFRDLVETNRPGEIVIDAFCRTNVPGIYAAGDVSTVPYKQIIISMGEGAKAALSAFDDRVRGNI</sequence>
<reference evidence="13 14" key="1">
    <citation type="submission" date="2016-11" db="EMBL/GenBank/DDBJ databases">
        <authorList>
            <person name="Jaros S."/>
            <person name="Januszkiewicz K."/>
            <person name="Wedrychowicz H."/>
        </authorList>
    </citation>
    <scope>NUCLEOTIDE SEQUENCE [LARGE SCALE GENOMIC DNA]</scope>
    <source>
        <strain evidence="13 14">DSM 26883</strain>
    </source>
</reference>
<keyword evidence="14" id="KW-1185">Reference proteome</keyword>
<dbReference type="Gene3D" id="3.50.50.60">
    <property type="entry name" value="FAD/NAD(P)-binding domain"/>
    <property type="match status" value="2"/>
</dbReference>
<evidence type="ECO:0000256" key="4">
    <source>
        <dbReference type="ARBA" id="ARBA00022827"/>
    </source>
</evidence>
<dbReference type="Gene3D" id="3.40.30.80">
    <property type="match status" value="1"/>
</dbReference>
<keyword evidence="4 9" id="KW-0274">FAD</keyword>
<dbReference type="InterPro" id="IPR044142">
    <property type="entry name" value="AhpF_NTD_N"/>
</dbReference>
<evidence type="ECO:0000313" key="13">
    <source>
        <dbReference type="EMBL" id="SHE44217.1"/>
    </source>
</evidence>
<dbReference type="Pfam" id="PF13192">
    <property type="entry name" value="Thioredoxin_3"/>
    <property type="match status" value="1"/>
</dbReference>
<evidence type="ECO:0000256" key="5">
    <source>
        <dbReference type="ARBA" id="ARBA00023002"/>
    </source>
</evidence>
<keyword evidence="3" id="KW-0285">Flavoprotein</keyword>
<keyword evidence="6 9" id="KW-0520">NAD</keyword>
<comment type="similarity">
    <text evidence="1">Belongs to the class-II pyridine nucleotide-disulfide oxidoreductase family.</text>
</comment>
<dbReference type="OrthoDB" id="9806179at2"/>
<dbReference type="AlphaFoldDB" id="A0A1M4TIW0"/>
<gene>
    <name evidence="13" type="ORF">SAMN05444349_102131</name>
</gene>
<dbReference type="InterPro" id="IPR012336">
    <property type="entry name" value="Thioredoxin-like_fold"/>
</dbReference>
<dbReference type="InterPro" id="IPR044141">
    <property type="entry name" value="AhpF_NTD_C"/>
</dbReference>
<evidence type="ECO:0000259" key="11">
    <source>
        <dbReference type="Pfam" id="PF07992"/>
    </source>
</evidence>
<dbReference type="STRING" id="871325.SAMN05444349_102131"/>
<organism evidence="13 14">
    <name type="scientific">Bacteroides faecichinchillae</name>
    <dbReference type="NCBI Taxonomy" id="871325"/>
    <lineage>
        <taxon>Bacteria</taxon>
        <taxon>Pseudomonadati</taxon>
        <taxon>Bacteroidota</taxon>
        <taxon>Bacteroidia</taxon>
        <taxon>Bacteroidales</taxon>
        <taxon>Bacteroidaceae</taxon>
        <taxon>Bacteroides</taxon>
    </lineage>
</organism>
<dbReference type="GO" id="GO:0102039">
    <property type="term" value="F:NADH-dependent peroxiredoxin activity"/>
    <property type="evidence" value="ECO:0007669"/>
    <property type="project" value="InterPro"/>
</dbReference>
<dbReference type="InterPro" id="IPR023753">
    <property type="entry name" value="FAD/NAD-binding_dom"/>
</dbReference>
<dbReference type="EMBL" id="FQVD01000002">
    <property type="protein sequence ID" value="SHE44217.1"/>
    <property type="molecule type" value="Genomic_DNA"/>
</dbReference>
<feature type="binding site" evidence="9">
    <location>
        <begin position="474"/>
        <end position="484"/>
    </location>
    <ligand>
        <name>FAD</name>
        <dbReference type="ChEBI" id="CHEBI:57692"/>
    </ligand>
</feature>
<feature type="binding site" evidence="9">
    <location>
        <begin position="353"/>
        <end position="367"/>
    </location>
    <ligand>
        <name>NAD(+)</name>
        <dbReference type="ChEBI" id="CHEBI:57540"/>
    </ligand>
</feature>
<dbReference type="PROSITE" id="PS00573">
    <property type="entry name" value="PYRIDINE_REDOX_2"/>
    <property type="match status" value="1"/>
</dbReference>
<dbReference type="FunFam" id="3.50.50.60:FF:000007">
    <property type="entry name" value="Alkyl hydroperoxide reductase, F subunit"/>
    <property type="match status" value="1"/>
</dbReference>
<evidence type="ECO:0000256" key="3">
    <source>
        <dbReference type="ARBA" id="ARBA00022630"/>
    </source>
</evidence>
<dbReference type="SUPFAM" id="SSF52833">
    <property type="entry name" value="Thioredoxin-like"/>
    <property type="match status" value="2"/>
</dbReference>
<dbReference type="RefSeq" id="WP_073349088.1">
    <property type="nucleotide sequence ID" value="NZ_FQVD01000002.1"/>
</dbReference>
<name>A0A1M4TIW0_9BACE</name>
<evidence type="ECO:0000256" key="10">
    <source>
        <dbReference type="PIRSR" id="PIRSR000238-2"/>
    </source>
</evidence>
<proteinExistence type="inferred from homology"/>
<feature type="domain" description="FAD/NAD(P)-binding" evidence="11">
    <location>
        <begin position="212"/>
        <end position="498"/>
    </location>
</feature>
<dbReference type="CDD" id="cd03026">
    <property type="entry name" value="AhpF_NTD_C"/>
    <property type="match status" value="1"/>
</dbReference>
<dbReference type="GO" id="GO:0032991">
    <property type="term" value="C:protein-containing complex"/>
    <property type="evidence" value="ECO:0007669"/>
    <property type="project" value="UniProtKB-ARBA"/>
</dbReference>
<keyword evidence="7 10" id="KW-1015">Disulfide bond</keyword>
<dbReference type="PIRSF" id="PIRSF000238">
    <property type="entry name" value="AhpF"/>
    <property type="match status" value="1"/>
</dbReference>